<reference evidence="1 2" key="1">
    <citation type="journal article" date="2019" name="Environ. Microbiol.">
        <title>Species interactions and distinct microbial communities in high Arctic permafrost affected cryosols are associated with the CH4 and CO2 gas fluxes.</title>
        <authorList>
            <person name="Altshuler I."/>
            <person name="Hamel J."/>
            <person name="Turney S."/>
            <person name="Magnuson E."/>
            <person name="Levesque R."/>
            <person name="Greer C."/>
            <person name="Whyte L.G."/>
        </authorList>
    </citation>
    <scope>NUCLEOTIDE SEQUENCE [LARGE SCALE GENOMIC DNA]</scope>
    <source>
        <strain evidence="1 2">S5.20</strain>
    </source>
</reference>
<protein>
    <submittedName>
        <fullName evidence="1">Uncharacterized protein</fullName>
    </submittedName>
</protein>
<organism evidence="1 2">
    <name type="scientific">Mycolicibacterium hodleri</name>
    <dbReference type="NCBI Taxonomy" id="49897"/>
    <lineage>
        <taxon>Bacteria</taxon>
        <taxon>Bacillati</taxon>
        <taxon>Actinomycetota</taxon>
        <taxon>Actinomycetes</taxon>
        <taxon>Mycobacteriales</taxon>
        <taxon>Mycobacteriaceae</taxon>
        <taxon>Mycolicibacterium</taxon>
    </lineage>
</organism>
<sequence>MELAPPFVVSDPPECRFYRSLDELVLSTRLVDVEVYDAHGVRLATTSDGFDVSSVEPDQLAHVLRRWLGHMDALRESTASWPLWLLVHAAVEHTGYSR</sequence>
<evidence type="ECO:0000313" key="2">
    <source>
        <dbReference type="Proteomes" id="UP000320095"/>
    </source>
</evidence>
<dbReference type="EMBL" id="RCZG01000004">
    <property type="protein sequence ID" value="TPG34213.1"/>
    <property type="molecule type" value="Genomic_DNA"/>
</dbReference>
<evidence type="ECO:0000313" key="1">
    <source>
        <dbReference type="EMBL" id="TPG34213.1"/>
    </source>
</evidence>
<keyword evidence="2" id="KW-1185">Reference proteome</keyword>
<dbReference type="AlphaFoldDB" id="A0A502E9A9"/>
<name>A0A502E9A9_9MYCO</name>
<accession>A0A502E9A9</accession>
<dbReference type="RefSeq" id="WP_140690590.1">
    <property type="nucleotide sequence ID" value="NZ_RCZG01000004.1"/>
</dbReference>
<dbReference type="OrthoDB" id="4629272at2"/>
<proteinExistence type="predicted"/>
<comment type="caution">
    <text evidence="1">The sequence shown here is derived from an EMBL/GenBank/DDBJ whole genome shotgun (WGS) entry which is preliminary data.</text>
</comment>
<gene>
    <name evidence="1" type="ORF">EAH80_11480</name>
</gene>
<dbReference type="Proteomes" id="UP000320095">
    <property type="component" value="Unassembled WGS sequence"/>
</dbReference>